<dbReference type="PANTHER" id="PTHR35896:SF3">
    <property type="entry name" value="MAJOR FACILITATOR SUPERFAMILY TRANSPORTER"/>
    <property type="match status" value="1"/>
</dbReference>
<dbReference type="OrthoDB" id="3501153at2759"/>
<keyword evidence="1" id="KW-0732">Signal</keyword>
<dbReference type="EMBL" id="PDLM01000009">
    <property type="protein sequence ID" value="RDW69192.1"/>
    <property type="molecule type" value="Genomic_DNA"/>
</dbReference>
<keyword evidence="3" id="KW-1185">Reference proteome</keyword>
<protein>
    <submittedName>
        <fullName evidence="2">Uncharacterized protein</fullName>
    </submittedName>
</protein>
<name>A0A3D8R551_9HELO</name>
<comment type="caution">
    <text evidence="2">The sequence shown here is derived from an EMBL/GenBank/DDBJ whole genome shotgun (WGS) entry which is preliminary data.</text>
</comment>
<evidence type="ECO:0000313" key="2">
    <source>
        <dbReference type="EMBL" id="RDW69192.1"/>
    </source>
</evidence>
<dbReference type="InterPro" id="IPR053008">
    <property type="entry name" value="Phomopsin_biosynth_assoc"/>
</dbReference>
<proteinExistence type="predicted"/>
<dbReference type="Proteomes" id="UP000256645">
    <property type="component" value="Unassembled WGS sequence"/>
</dbReference>
<feature type="signal peptide" evidence="1">
    <location>
        <begin position="1"/>
        <end position="17"/>
    </location>
</feature>
<evidence type="ECO:0000313" key="3">
    <source>
        <dbReference type="Proteomes" id="UP000256645"/>
    </source>
</evidence>
<dbReference type="PANTHER" id="PTHR35896">
    <property type="entry name" value="IG-LIKE DOMAIN-CONTAINING PROTEIN"/>
    <property type="match status" value="1"/>
</dbReference>
<organism evidence="2 3">
    <name type="scientific">Coleophoma cylindrospora</name>
    <dbReference type="NCBI Taxonomy" id="1849047"/>
    <lineage>
        <taxon>Eukaryota</taxon>
        <taxon>Fungi</taxon>
        <taxon>Dikarya</taxon>
        <taxon>Ascomycota</taxon>
        <taxon>Pezizomycotina</taxon>
        <taxon>Leotiomycetes</taxon>
        <taxon>Helotiales</taxon>
        <taxon>Dermateaceae</taxon>
        <taxon>Coleophoma</taxon>
    </lineage>
</organism>
<dbReference type="AlphaFoldDB" id="A0A3D8R551"/>
<accession>A0A3D8R551</accession>
<evidence type="ECO:0000256" key="1">
    <source>
        <dbReference type="SAM" id="SignalP"/>
    </source>
</evidence>
<sequence length="174" mass="20249">MIIILTVSFLAYKHWLSVPTPNTIIKPCGESPEEARAAGCTFDIMMDSWLSEKCYDEPLSREFRQLKEWPFYTDNHGIKRLNYEELSTSVQAHTTLEYHYFHCLFAVHKLHRAIAHGRYIEEDVAKLGHTSHCAGYLERTILRLNRSEEYELDHIGTKLNIAYPTCIDARSMLL</sequence>
<gene>
    <name evidence="2" type="ORF">BP6252_08212</name>
</gene>
<feature type="chain" id="PRO_5017687545" evidence="1">
    <location>
        <begin position="18"/>
        <end position="174"/>
    </location>
</feature>
<reference evidence="2 3" key="1">
    <citation type="journal article" date="2018" name="IMA Fungus">
        <title>IMA Genome-F 9: Draft genome sequence of Annulohypoxylon stygium, Aspergillus mulundensis, Berkeleyomyces basicola (syn. Thielaviopsis basicola), Ceratocystis smalleyi, two Cercospora beticola strains, Coleophoma cylindrospora, Fusarium fracticaudum, Phialophora cf. hyalina, and Morchella septimelata.</title>
        <authorList>
            <person name="Wingfield B.D."/>
            <person name="Bills G.F."/>
            <person name="Dong Y."/>
            <person name="Huang W."/>
            <person name="Nel W.J."/>
            <person name="Swalarsk-Parry B.S."/>
            <person name="Vaghefi N."/>
            <person name="Wilken P.M."/>
            <person name="An Z."/>
            <person name="de Beer Z.W."/>
            <person name="De Vos L."/>
            <person name="Chen L."/>
            <person name="Duong T.A."/>
            <person name="Gao Y."/>
            <person name="Hammerbacher A."/>
            <person name="Kikkert J.R."/>
            <person name="Li Y."/>
            <person name="Li H."/>
            <person name="Li K."/>
            <person name="Li Q."/>
            <person name="Liu X."/>
            <person name="Ma X."/>
            <person name="Naidoo K."/>
            <person name="Pethybridge S.J."/>
            <person name="Sun J."/>
            <person name="Steenkamp E.T."/>
            <person name="van der Nest M.A."/>
            <person name="van Wyk S."/>
            <person name="Wingfield M.J."/>
            <person name="Xiong C."/>
            <person name="Yue Q."/>
            <person name="Zhang X."/>
        </authorList>
    </citation>
    <scope>NUCLEOTIDE SEQUENCE [LARGE SCALE GENOMIC DNA]</scope>
    <source>
        <strain evidence="2 3">BP6252</strain>
    </source>
</reference>